<dbReference type="InterPro" id="IPR001447">
    <property type="entry name" value="Arylamine_N-AcTrfase"/>
</dbReference>
<evidence type="ECO:0000313" key="4">
    <source>
        <dbReference type="Proteomes" id="UP000821853"/>
    </source>
</evidence>
<evidence type="ECO:0000313" key="3">
    <source>
        <dbReference type="EMBL" id="KAH9381544.1"/>
    </source>
</evidence>
<keyword evidence="4" id="KW-1185">Reference proteome</keyword>
<dbReference type="Pfam" id="PF00797">
    <property type="entry name" value="Acetyltransf_2"/>
    <property type="match status" value="1"/>
</dbReference>
<proteinExistence type="inferred from homology"/>
<accession>A0A9J6H3G1</accession>
<dbReference type="OrthoDB" id="10260017at2759"/>
<name>A0A9J6H3G1_HAELO</name>
<comment type="caution">
    <text evidence="3">The sequence shown here is derived from an EMBL/GenBank/DDBJ whole genome shotgun (WGS) entry which is preliminary data.</text>
</comment>
<dbReference type="EMBL" id="JABSTR010000011">
    <property type="protein sequence ID" value="KAH9381544.1"/>
    <property type="molecule type" value="Genomic_DNA"/>
</dbReference>
<dbReference type="Proteomes" id="UP000821853">
    <property type="component" value="Chromosome 9"/>
</dbReference>
<dbReference type="OMA" id="FEISNCY"/>
<dbReference type="PANTHER" id="PTHR11786:SF0">
    <property type="entry name" value="ARYLAMINE N-ACETYLTRANSFERASE 4-RELATED"/>
    <property type="match status" value="1"/>
</dbReference>
<dbReference type="EC" id="2.3.1.5" evidence="2"/>
<evidence type="ECO:0000256" key="1">
    <source>
        <dbReference type="ARBA" id="ARBA00006547"/>
    </source>
</evidence>
<dbReference type="GO" id="GO:0004060">
    <property type="term" value="F:arylamine N-acetyltransferase activity"/>
    <property type="evidence" value="ECO:0007669"/>
    <property type="project" value="UniProtKB-EC"/>
</dbReference>
<dbReference type="VEuPathDB" id="VectorBase:HLOH_054037"/>
<organism evidence="3 4">
    <name type="scientific">Haemaphysalis longicornis</name>
    <name type="common">Bush tick</name>
    <dbReference type="NCBI Taxonomy" id="44386"/>
    <lineage>
        <taxon>Eukaryota</taxon>
        <taxon>Metazoa</taxon>
        <taxon>Ecdysozoa</taxon>
        <taxon>Arthropoda</taxon>
        <taxon>Chelicerata</taxon>
        <taxon>Arachnida</taxon>
        <taxon>Acari</taxon>
        <taxon>Parasitiformes</taxon>
        <taxon>Ixodida</taxon>
        <taxon>Ixodoidea</taxon>
        <taxon>Ixodidae</taxon>
        <taxon>Haemaphysalinae</taxon>
        <taxon>Haemaphysalis</taxon>
    </lineage>
</organism>
<dbReference type="PANTHER" id="PTHR11786">
    <property type="entry name" value="N-HYDROXYARYLAMINE O-ACETYLTRANSFERASE"/>
    <property type="match status" value="1"/>
</dbReference>
<dbReference type="Gene3D" id="2.40.128.150">
    <property type="entry name" value="Cysteine proteinases"/>
    <property type="match status" value="1"/>
</dbReference>
<dbReference type="SUPFAM" id="SSF54001">
    <property type="entry name" value="Cysteine proteinases"/>
    <property type="match status" value="1"/>
</dbReference>
<protein>
    <recommendedName>
        <fullName evidence="2">arylamine N-acetyltransferase</fullName>
        <ecNumber evidence="2">2.3.1.5</ecNumber>
    </recommendedName>
</protein>
<dbReference type="Gene3D" id="3.30.2140.10">
    <property type="entry name" value="Arylamine N-acetyltransferase"/>
    <property type="match status" value="1"/>
</dbReference>
<gene>
    <name evidence="3" type="ORF">HPB48_005481</name>
</gene>
<sequence length="319" mass="36594">METPRKGVAGDGDEFGHSSFIIAENSPGWSTYPIEPLSASQKQDYLRHLGMPEALEPTKANLDALISVHLERVPFENLDNLLDRPAPLDAEAVLRKVMQLGRGGCCYELNSIFGRLLLALGYRLQLRTARVRLHVPESCRAKMTWPDHIVLCVHCEDDNHDWYIVDVSIGAVGIYRALSEKGEDEPFRVRRLGHPELPGTLEVSIPSKRQGGSGWKVLYTVDPCLRHWVDFAPLYWFSTTYPQSQLRCKLIVARMLTDGSWLRLVNDRLSSWSRDGRREDLKALRDEHEILDVLQRDFVLRPSHDEEMQQWLIVFRDLV</sequence>
<dbReference type="InterPro" id="IPR038765">
    <property type="entry name" value="Papain-like_cys_pep_sf"/>
</dbReference>
<reference evidence="3 4" key="1">
    <citation type="journal article" date="2020" name="Cell">
        <title>Large-Scale Comparative Analyses of Tick Genomes Elucidate Their Genetic Diversity and Vector Capacities.</title>
        <authorList>
            <consortium name="Tick Genome and Microbiome Consortium (TIGMIC)"/>
            <person name="Jia N."/>
            <person name="Wang J."/>
            <person name="Shi W."/>
            <person name="Du L."/>
            <person name="Sun Y."/>
            <person name="Zhan W."/>
            <person name="Jiang J.F."/>
            <person name="Wang Q."/>
            <person name="Zhang B."/>
            <person name="Ji P."/>
            <person name="Bell-Sakyi L."/>
            <person name="Cui X.M."/>
            <person name="Yuan T.T."/>
            <person name="Jiang B.G."/>
            <person name="Yang W.F."/>
            <person name="Lam T.T."/>
            <person name="Chang Q.C."/>
            <person name="Ding S.J."/>
            <person name="Wang X.J."/>
            <person name="Zhu J.G."/>
            <person name="Ruan X.D."/>
            <person name="Zhao L."/>
            <person name="Wei J.T."/>
            <person name="Ye R.Z."/>
            <person name="Que T.C."/>
            <person name="Du C.H."/>
            <person name="Zhou Y.H."/>
            <person name="Cheng J.X."/>
            <person name="Dai P.F."/>
            <person name="Guo W.B."/>
            <person name="Han X.H."/>
            <person name="Huang E.J."/>
            <person name="Li L.F."/>
            <person name="Wei W."/>
            <person name="Gao Y.C."/>
            <person name="Liu J.Z."/>
            <person name="Shao H.Z."/>
            <person name="Wang X."/>
            <person name="Wang C.C."/>
            <person name="Yang T.C."/>
            <person name="Huo Q.B."/>
            <person name="Li W."/>
            <person name="Chen H.Y."/>
            <person name="Chen S.E."/>
            <person name="Zhou L.G."/>
            <person name="Ni X.B."/>
            <person name="Tian J.H."/>
            <person name="Sheng Y."/>
            <person name="Liu T."/>
            <person name="Pan Y.S."/>
            <person name="Xia L.Y."/>
            <person name="Li J."/>
            <person name="Zhao F."/>
            <person name="Cao W.C."/>
        </authorList>
    </citation>
    <scope>NUCLEOTIDE SEQUENCE [LARGE SCALE GENOMIC DNA]</scope>
    <source>
        <strain evidence="3">HaeL-2018</strain>
    </source>
</reference>
<dbReference type="AlphaFoldDB" id="A0A9J6H3G1"/>
<comment type="similarity">
    <text evidence="1">Belongs to the arylamine N-acetyltransferase family.</text>
</comment>
<evidence type="ECO:0000256" key="2">
    <source>
        <dbReference type="ARBA" id="ARBA00012701"/>
    </source>
</evidence>